<dbReference type="SUPFAM" id="SSF53137">
    <property type="entry name" value="Translational machinery components"/>
    <property type="match status" value="1"/>
</dbReference>
<organism evidence="8 9">
    <name type="scientific">Variovorax ginsengisoli</name>
    <dbReference type="NCBI Taxonomy" id="363844"/>
    <lineage>
        <taxon>Bacteria</taxon>
        <taxon>Pseudomonadati</taxon>
        <taxon>Pseudomonadota</taxon>
        <taxon>Betaproteobacteria</taxon>
        <taxon>Burkholderiales</taxon>
        <taxon>Comamonadaceae</taxon>
        <taxon>Variovorax</taxon>
    </lineage>
</organism>
<comment type="caution">
    <text evidence="8">The sequence shown here is derived from an EMBL/GenBank/DDBJ whole genome shotgun (WGS) entry which is preliminary data.</text>
</comment>
<dbReference type="RefSeq" id="WP_307691122.1">
    <property type="nucleotide sequence ID" value="NZ_JAUSRO010000011.1"/>
</dbReference>
<gene>
    <name evidence="7" type="primary">rplR</name>
    <name evidence="8" type="ORF">J2W36_003471</name>
</gene>
<dbReference type="Proteomes" id="UP001226867">
    <property type="component" value="Unassembled WGS sequence"/>
</dbReference>
<dbReference type="InterPro" id="IPR004389">
    <property type="entry name" value="Ribosomal_uL18_bac-type"/>
</dbReference>
<dbReference type="PANTHER" id="PTHR12899">
    <property type="entry name" value="39S RIBOSOMAL PROTEIN L18, MITOCHONDRIAL"/>
    <property type="match status" value="1"/>
</dbReference>
<evidence type="ECO:0000256" key="7">
    <source>
        <dbReference type="HAMAP-Rule" id="MF_01337"/>
    </source>
</evidence>
<protein>
    <recommendedName>
        <fullName evidence="6 7">Large ribosomal subunit protein uL18</fullName>
    </recommendedName>
</protein>
<evidence type="ECO:0000256" key="2">
    <source>
        <dbReference type="ARBA" id="ARBA00022730"/>
    </source>
</evidence>
<dbReference type="GO" id="GO:0005840">
    <property type="term" value="C:ribosome"/>
    <property type="evidence" value="ECO:0007669"/>
    <property type="project" value="UniProtKB-KW"/>
</dbReference>
<keyword evidence="9" id="KW-1185">Reference proteome</keyword>
<dbReference type="NCBIfam" id="TIGR00060">
    <property type="entry name" value="L18_bact"/>
    <property type="match status" value="1"/>
</dbReference>
<dbReference type="InterPro" id="IPR005484">
    <property type="entry name" value="Ribosomal_uL18_bac/plant/anim"/>
</dbReference>
<evidence type="ECO:0000256" key="5">
    <source>
        <dbReference type="ARBA" id="ARBA00023274"/>
    </source>
</evidence>
<sequence>MLTKKAQRLRRSRQTRIRIATQGVARLTVNRTNLHIYATVISDDGTKVIATASTAEAEVRTSLGGAGKGGNAAAATAIGKRIAEKAKAAGVEKVAFDRAGFAYHGRIKALAEAAREAGLQF</sequence>
<evidence type="ECO:0000313" key="9">
    <source>
        <dbReference type="Proteomes" id="UP001226867"/>
    </source>
</evidence>
<dbReference type="Pfam" id="PF00861">
    <property type="entry name" value="Ribosomal_L18p"/>
    <property type="match status" value="1"/>
</dbReference>
<keyword evidence="4 7" id="KW-0689">Ribosomal protein</keyword>
<dbReference type="PANTHER" id="PTHR12899:SF3">
    <property type="entry name" value="LARGE RIBOSOMAL SUBUNIT PROTEIN UL18M"/>
    <property type="match status" value="1"/>
</dbReference>
<evidence type="ECO:0000313" key="8">
    <source>
        <dbReference type="EMBL" id="MDP9901205.1"/>
    </source>
</evidence>
<evidence type="ECO:0000256" key="1">
    <source>
        <dbReference type="ARBA" id="ARBA00007116"/>
    </source>
</evidence>
<accession>A0ABT9SAG6</accession>
<comment type="subunit">
    <text evidence="7">Part of the 50S ribosomal subunit; part of the 5S rRNA/L5/L18/L25 subcomplex. Contacts the 5S and 23S rRNAs.</text>
</comment>
<dbReference type="HAMAP" id="MF_01337_B">
    <property type="entry name" value="Ribosomal_uL18_B"/>
    <property type="match status" value="1"/>
</dbReference>
<evidence type="ECO:0000256" key="6">
    <source>
        <dbReference type="ARBA" id="ARBA00035197"/>
    </source>
</evidence>
<evidence type="ECO:0000256" key="4">
    <source>
        <dbReference type="ARBA" id="ARBA00022980"/>
    </source>
</evidence>
<proteinExistence type="inferred from homology"/>
<keyword evidence="3 7" id="KW-0694">RNA-binding</keyword>
<dbReference type="EMBL" id="JAUSRO010000011">
    <property type="protein sequence ID" value="MDP9901205.1"/>
    <property type="molecule type" value="Genomic_DNA"/>
</dbReference>
<dbReference type="InterPro" id="IPR057268">
    <property type="entry name" value="Ribosomal_L18"/>
</dbReference>
<comment type="function">
    <text evidence="7">This is one of the proteins that bind and probably mediate the attachment of the 5S RNA into the large ribosomal subunit, where it forms part of the central protuberance.</text>
</comment>
<reference evidence="8 9" key="1">
    <citation type="submission" date="2023-07" db="EMBL/GenBank/DDBJ databases">
        <title>Sorghum-associated microbial communities from plants grown in Nebraska, USA.</title>
        <authorList>
            <person name="Schachtman D."/>
        </authorList>
    </citation>
    <scope>NUCLEOTIDE SEQUENCE [LARGE SCALE GENOMIC DNA]</scope>
    <source>
        <strain evidence="8 9">DS1607</strain>
    </source>
</reference>
<keyword evidence="2 7" id="KW-0699">rRNA-binding</keyword>
<evidence type="ECO:0000256" key="3">
    <source>
        <dbReference type="ARBA" id="ARBA00022884"/>
    </source>
</evidence>
<dbReference type="Gene3D" id="3.30.420.100">
    <property type="match status" value="1"/>
</dbReference>
<comment type="similarity">
    <text evidence="1 7">Belongs to the universal ribosomal protein uL18 family.</text>
</comment>
<dbReference type="CDD" id="cd00432">
    <property type="entry name" value="Ribosomal_L18_L5e"/>
    <property type="match status" value="1"/>
</dbReference>
<keyword evidence="5 7" id="KW-0687">Ribonucleoprotein</keyword>
<name>A0ABT9SAG6_9BURK</name>